<dbReference type="PANTHER" id="PTHR30435:SF19">
    <property type="entry name" value="FLAGELLAR BASAL-BODY ROD PROTEIN FLGG"/>
    <property type="match status" value="1"/>
</dbReference>
<keyword evidence="8" id="KW-0969">Cilium</keyword>
<evidence type="ECO:0000259" key="5">
    <source>
        <dbReference type="Pfam" id="PF00460"/>
    </source>
</evidence>
<name>A0A2N1IZU0_9BACT</name>
<dbReference type="Proteomes" id="UP000233248">
    <property type="component" value="Unassembled WGS sequence"/>
</dbReference>
<reference evidence="8 9" key="1">
    <citation type="submission" date="2017-09" db="EMBL/GenBank/DDBJ databases">
        <title>Genomics of the genus Arcobacter.</title>
        <authorList>
            <person name="Perez-Cataluna A."/>
            <person name="Figueras M.J."/>
            <person name="Salas-Masso N."/>
        </authorList>
    </citation>
    <scope>NUCLEOTIDE SEQUENCE [LARGE SCALE GENOMIC DNA]</scope>
    <source>
        <strain evidence="8 9">DSM 18005</strain>
    </source>
</reference>
<dbReference type="NCBIfam" id="TIGR03506">
    <property type="entry name" value="FlgEFG_subfam"/>
    <property type="match status" value="1"/>
</dbReference>
<keyword evidence="3 4" id="KW-0975">Bacterial flagellum</keyword>
<evidence type="ECO:0000313" key="9">
    <source>
        <dbReference type="Proteomes" id="UP000233248"/>
    </source>
</evidence>
<dbReference type="InterPro" id="IPR010930">
    <property type="entry name" value="Flg_bb/hook_C_dom"/>
</dbReference>
<dbReference type="PANTHER" id="PTHR30435">
    <property type="entry name" value="FLAGELLAR PROTEIN"/>
    <property type="match status" value="1"/>
</dbReference>
<dbReference type="Pfam" id="PF00460">
    <property type="entry name" value="Flg_bb_rod"/>
    <property type="match status" value="1"/>
</dbReference>
<dbReference type="RefSeq" id="WP_101185816.1">
    <property type="nucleotide sequence ID" value="NZ_CP031218.1"/>
</dbReference>
<keyword evidence="8" id="KW-0282">Flagellum</keyword>
<dbReference type="SUPFAM" id="SSF117143">
    <property type="entry name" value="Flagellar hook protein flgE"/>
    <property type="match status" value="1"/>
</dbReference>
<accession>A0A2N1IZU0</accession>
<evidence type="ECO:0000259" key="7">
    <source>
        <dbReference type="Pfam" id="PF22692"/>
    </source>
</evidence>
<feature type="domain" description="Flagellar hook protein FlgE/F/G-like D1" evidence="7">
    <location>
        <begin position="98"/>
        <end position="135"/>
    </location>
</feature>
<comment type="subcellular location">
    <subcellularLocation>
        <location evidence="1 4">Bacterial flagellum basal body</location>
    </subcellularLocation>
</comment>
<evidence type="ECO:0000256" key="2">
    <source>
        <dbReference type="ARBA" id="ARBA00009677"/>
    </source>
</evidence>
<feature type="domain" description="Flagellar basal-body/hook protein C-terminal" evidence="6">
    <location>
        <begin position="189"/>
        <end position="231"/>
    </location>
</feature>
<evidence type="ECO:0000256" key="3">
    <source>
        <dbReference type="ARBA" id="ARBA00023143"/>
    </source>
</evidence>
<dbReference type="InterPro" id="IPR053967">
    <property type="entry name" value="LlgE_F_G-like_D1"/>
</dbReference>
<feature type="domain" description="Flagellar basal body rod protein N-terminal" evidence="5">
    <location>
        <begin position="11"/>
        <end position="35"/>
    </location>
</feature>
<sequence length="239" mass="26702">MNQGTYPLAAAMVNQLNRVDMISNNLANANTTGFKQEGMTEGSFNHYLQRAEQEGFAPTKVNTITNTVPKLNGKYINEEVGPIVATGNALDFALKDSNTFFKVLNENGQVEYTRDGSFKILDNMLVDSKGRYILDNNNEPIPTEDEYMNLISVVRVNFEDLEKVGYNNYKTKEGAQVEQLELNDGQMIQGSLEKSNINTVSTMVALIDANRRFQQTQKGITTIDELNAKVIDKIGNNTR</sequence>
<dbReference type="InterPro" id="IPR019776">
    <property type="entry name" value="Flagellar_basal_body_rod_CS"/>
</dbReference>
<comment type="caution">
    <text evidence="8">The sequence shown here is derived from an EMBL/GenBank/DDBJ whole genome shotgun (WGS) entry which is preliminary data.</text>
</comment>
<evidence type="ECO:0000259" key="6">
    <source>
        <dbReference type="Pfam" id="PF06429"/>
    </source>
</evidence>
<dbReference type="GO" id="GO:0071978">
    <property type="term" value="P:bacterial-type flagellum-dependent swarming motility"/>
    <property type="evidence" value="ECO:0007669"/>
    <property type="project" value="TreeGrafter"/>
</dbReference>
<keyword evidence="8" id="KW-0966">Cell projection</keyword>
<dbReference type="GO" id="GO:0009425">
    <property type="term" value="C:bacterial-type flagellum basal body"/>
    <property type="evidence" value="ECO:0007669"/>
    <property type="project" value="UniProtKB-SubCell"/>
</dbReference>
<dbReference type="InterPro" id="IPR037925">
    <property type="entry name" value="FlgE/F/G-like"/>
</dbReference>
<keyword evidence="9" id="KW-1185">Reference proteome</keyword>
<protein>
    <submittedName>
        <fullName evidence="8">Flagellar biosynthesis protein FlgG</fullName>
    </submittedName>
</protein>
<organism evidence="8 9">
    <name type="scientific">Malaciobacter halophilus</name>
    <dbReference type="NCBI Taxonomy" id="197482"/>
    <lineage>
        <taxon>Bacteria</taxon>
        <taxon>Pseudomonadati</taxon>
        <taxon>Campylobacterota</taxon>
        <taxon>Epsilonproteobacteria</taxon>
        <taxon>Campylobacterales</taxon>
        <taxon>Arcobacteraceae</taxon>
        <taxon>Malaciobacter</taxon>
    </lineage>
</organism>
<dbReference type="InterPro" id="IPR020013">
    <property type="entry name" value="Flagellar_FlgE/F/G"/>
</dbReference>
<dbReference type="AlphaFoldDB" id="A0A2N1IZU0"/>
<dbReference type="PROSITE" id="PS00588">
    <property type="entry name" value="FLAGELLA_BB_ROD"/>
    <property type="match status" value="1"/>
</dbReference>
<dbReference type="Pfam" id="PF06429">
    <property type="entry name" value="Flg_bbr_C"/>
    <property type="match status" value="1"/>
</dbReference>
<proteinExistence type="inferred from homology"/>
<dbReference type="InterPro" id="IPR001444">
    <property type="entry name" value="Flag_bb_rod_N"/>
</dbReference>
<comment type="similarity">
    <text evidence="2 4">Belongs to the flagella basal body rod proteins family.</text>
</comment>
<evidence type="ECO:0000256" key="4">
    <source>
        <dbReference type="RuleBase" id="RU362116"/>
    </source>
</evidence>
<gene>
    <name evidence="8" type="ORF">CP960_12470</name>
</gene>
<dbReference type="Pfam" id="PF22692">
    <property type="entry name" value="LlgE_F_G_D1"/>
    <property type="match status" value="1"/>
</dbReference>
<dbReference type="EMBL" id="NXIF01000054">
    <property type="protein sequence ID" value="PKI79818.1"/>
    <property type="molecule type" value="Genomic_DNA"/>
</dbReference>
<dbReference type="KEGG" id="ahs:AHALO_2157"/>
<evidence type="ECO:0000256" key="1">
    <source>
        <dbReference type="ARBA" id="ARBA00004117"/>
    </source>
</evidence>
<dbReference type="OrthoDB" id="9804559at2"/>
<evidence type="ECO:0000313" key="8">
    <source>
        <dbReference type="EMBL" id="PKI79818.1"/>
    </source>
</evidence>